<evidence type="ECO:0000313" key="4">
    <source>
        <dbReference type="Proteomes" id="UP000235672"/>
    </source>
</evidence>
<keyword evidence="2" id="KW-0732">Signal</keyword>
<feature type="region of interest" description="Disordered" evidence="1">
    <location>
        <begin position="201"/>
        <end position="239"/>
    </location>
</feature>
<dbReference type="EMBL" id="KZ613480">
    <property type="protein sequence ID" value="PMD21699.1"/>
    <property type="molecule type" value="Genomic_DNA"/>
</dbReference>
<reference evidence="3 4" key="1">
    <citation type="submission" date="2016-05" db="EMBL/GenBank/DDBJ databases">
        <title>A degradative enzymes factory behind the ericoid mycorrhizal symbiosis.</title>
        <authorList>
            <consortium name="DOE Joint Genome Institute"/>
            <person name="Martino E."/>
            <person name="Morin E."/>
            <person name="Grelet G."/>
            <person name="Kuo A."/>
            <person name="Kohler A."/>
            <person name="Daghino S."/>
            <person name="Barry K."/>
            <person name="Choi C."/>
            <person name="Cichocki N."/>
            <person name="Clum A."/>
            <person name="Copeland A."/>
            <person name="Hainaut M."/>
            <person name="Haridas S."/>
            <person name="Labutti K."/>
            <person name="Lindquist E."/>
            <person name="Lipzen A."/>
            <person name="Khouja H.-R."/>
            <person name="Murat C."/>
            <person name="Ohm R."/>
            <person name="Olson A."/>
            <person name="Spatafora J."/>
            <person name="Veneault-Fourrey C."/>
            <person name="Henrissat B."/>
            <person name="Grigoriev I."/>
            <person name="Martin F."/>
            <person name="Perotto S."/>
        </authorList>
    </citation>
    <scope>NUCLEOTIDE SEQUENCE [LARGE SCALE GENOMIC DNA]</scope>
    <source>
        <strain evidence="3 4">UAMH 7357</strain>
    </source>
</reference>
<dbReference type="Proteomes" id="UP000235672">
    <property type="component" value="Unassembled WGS sequence"/>
</dbReference>
<proteinExistence type="predicted"/>
<evidence type="ECO:0000313" key="3">
    <source>
        <dbReference type="EMBL" id="PMD21699.1"/>
    </source>
</evidence>
<name>A0A2J6Q609_9HELO</name>
<evidence type="ECO:0000256" key="2">
    <source>
        <dbReference type="SAM" id="SignalP"/>
    </source>
</evidence>
<evidence type="ECO:0000256" key="1">
    <source>
        <dbReference type="SAM" id="MobiDB-lite"/>
    </source>
</evidence>
<feature type="compositionally biased region" description="Polar residues" evidence="1">
    <location>
        <begin position="205"/>
        <end position="225"/>
    </location>
</feature>
<organism evidence="3 4">
    <name type="scientific">Hyaloscypha hepaticicola</name>
    <dbReference type="NCBI Taxonomy" id="2082293"/>
    <lineage>
        <taxon>Eukaryota</taxon>
        <taxon>Fungi</taxon>
        <taxon>Dikarya</taxon>
        <taxon>Ascomycota</taxon>
        <taxon>Pezizomycotina</taxon>
        <taxon>Leotiomycetes</taxon>
        <taxon>Helotiales</taxon>
        <taxon>Hyaloscyphaceae</taxon>
        <taxon>Hyaloscypha</taxon>
    </lineage>
</organism>
<feature type="compositionally biased region" description="Low complexity" evidence="1">
    <location>
        <begin position="226"/>
        <end position="239"/>
    </location>
</feature>
<keyword evidence="4" id="KW-1185">Reference proteome</keyword>
<protein>
    <submittedName>
        <fullName evidence="3">Uncharacterized protein</fullName>
    </submittedName>
</protein>
<gene>
    <name evidence="3" type="ORF">NA56DRAFT_703342</name>
</gene>
<sequence length="269" mass="27616">MLVTTFPLVLFAFGGSVFAQMLARFVPQDISARSLRSAGGLALIPEKFCSNDLLSCFSGAFCCPTSFACQLSVENLGGTCCPPDANGNPTDCRTGLEAAPYCVDSTWTLWDESQGGINKVGYFYYAASLVGLLTRECVDPSTVSAPTLEAMLMAPGGAPLTTTTDIVAAASGTVIGTTITTTSVSASTATVVSFSNTTVTKSSSRTKPATSLSTVTPESNPTIGVTPSSSSAQPSTSTKSSDATIFKTFDFGTAWLLQGALALLVGVAL</sequence>
<dbReference type="AlphaFoldDB" id="A0A2J6Q609"/>
<feature type="chain" id="PRO_5014400267" evidence="2">
    <location>
        <begin position="20"/>
        <end position="269"/>
    </location>
</feature>
<accession>A0A2J6Q609</accession>
<feature type="signal peptide" evidence="2">
    <location>
        <begin position="1"/>
        <end position="19"/>
    </location>
</feature>